<reference evidence="3" key="5">
    <citation type="submission" date="2025-09" db="UniProtKB">
        <authorList>
            <consortium name="Ensembl"/>
        </authorList>
    </citation>
    <scope>IDENTIFICATION</scope>
</reference>
<dbReference type="InParanoid" id="A0A4W3J7T5"/>
<reference evidence="4" key="3">
    <citation type="journal article" date="2014" name="Nature">
        <title>Elephant shark genome provides unique insights into gnathostome evolution.</title>
        <authorList>
            <consortium name="International Elephant Shark Genome Sequencing Consortium"/>
            <person name="Venkatesh B."/>
            <person name="Lee A.P."/>
            <person name="Ravi V."/>
            <person name="Maurya A.K."/>
            <person name="Lian M.M."/>
            <person name="Swann J.B."/>
            <person name="Ohta Y."/>
            <person name="Flajnik M.F."/>
            <person name="Sutoh Y."/>
            <person name="Kasahara M."/>
            <person name="Hoon S."/>
            <person name="Gangu V."/>
            <person name="Roy S.W."/>
            <person name="Irimia M."/>
            <person name="Korzh V."/>
            <person name="Kondrychyn I."/>
            <person name="Lim Z.W."/>
            <person name="Tay B.H."/>
            <person name="Tohari S."/>
            <person name="Kong K.W."/>
            <person name="Ho S."/>
            <person name="Lorente-Galdos B."/>
            <person name="Quilez J."/>
            <person name="Marques-Bonet T."/>
            <person name="Raney B.J."/>
            <person name="Ingham P.W."/>
            <person name="Tay A."/>
            <person name="Hillier L.W."/>
            <person name="Minx P."/>
            <person name="Boehm T."/>
            <person name="Wilson R.K."/>
            <person name="Brenner S."/>
            <person name="Warren W.C."/>
        </authorList>
    </citation>
    <scope>NUCLEOTIDE SEQUENCE [LARGE SCALE GENOMIC DNA]</scope>
</reference>
<accession>A0A4W3J7T5</accession>
<evidence type="ECO:0008006" key="5">
    <source>
        <dbReference type="Google" id="ProtNLM"/>
    </source>
</evidence>
<keyword evidence="4" id="KW-1185">Reference proteome</keyword>
<name>A0A4W3J7T5_CALMI</name>
<dbReference type="PANTHER" id="PTHR33331:SF13">
    <property type="entry name" value="COILED-COIL DOMAIN CONTAINING 162"/>
    <property type="match status" value="1"/>
</dbReference>
<dbReference type="OMA" id="FPFRADW"/>
<dbReference type="AlphaFoldDB" id="A0A4W3J7T5"/>
<dbReference type="GeneTree" id="ENSGT00940000163170"/>
<evidence type="ECO:0000313" key="3">
    <source>
        <dbReference type="Ensembl" id="ENSCMIP00000035621.1"/>
    </source>
</evidence>
<feature type="compositionally biased region" description="Basic and acidic residues" evidence="2">
    <location>
        <begin position="733"/>
        <end position="748"/>
    </location>
</feature>
<proteinExistence type="predicted"/>
<feature type="region of interest" description="Disordered" evidence="2">
    <location>
        <begin position="733"/>
        <end position="775"/>
    </location>
</feature>
<feature type="coiled-coil region" evidence="1">
    <location>
        <begin position="481"/>
        <end position="515"/>
    </location>
</feature>
<dbReference type="InterPro" id="IPR040401">
    <property type="entry name" value="CCDC162"/>
</dbReference>
<organism evidence="3 4">
    <name type="scientific">Callorhinchus milii</name>
    <name type="common">Ghost shark</name>
    <dbReference type="NCBI Taxonomy" id="7868"/>
    <lineage>
        <taxon>Eukaryota</taxon>
        <taxon>Metazoa</taxon>
        <taxon>Chordata</taxon>
        <taxon>Craniata</taxon>
        <taxon>Vertebrata</taxon>
        <taxon>Chondrichthyes</taxon>
        <taxon>Holocephali</taxon>
        <taxon>Chimaeriformes</taxon>
        <taxon>Callorhinchidae</taxon>
        <taxon>Callorhinchus</taxon>
    </lineage>
</organism>
<evidence type="ECO:0000256" key="2">
    <source>
        <dbReference type="SAM" id="MobiDB-lite"/>
    </source>
</evidence>
<keyword evidence="1" id="KW-0175">Coiled coil</keyword>
<protein>
    <recommendedName>
        <fullName evidence="5">Coiled-coil domain-containing protein 162</fullName>
    </recommendedName>
</protein>
<reference evidence="4" key="1">
    <citation type="journal article" date="2006" name="Science">
        <title>Ancient noncoding elements conserved in the human genome.</title>
        <authorList>
            <person name="Venkatesh B."/>
            <person name="Kirkness E.F."/>
            <person name="Loh Y.H."/>
            <person name="Halpern A.L."/>
            <person name="Lee A.P."/>
            <person name="Johnson J."/>
            <person name="Dandona N."/>
            <person name="Viswanathan L.D."/>
            <person name="Tay A."/>
            <person name="Venter J.C."/>
            <person name="Strausberg R.L."/>
            <person name="Brenner S."/>
        </authorList>
    </citation>
    <scope>NUCLEOTIDE SEQUENCE [LARGE SCALE GENOMIC DNA]</scope>
</reference>
<evidence type="ECO:0000256" key="1">
    <source>
        <dbReference type="SAM" id="Coils"/>
    </source>
</evidence>
<dbReference type="Ensembl" id="ENSCMIT00000036150.1">
    <property type="protein sequence ID" value="ENSCMIP00000035621.1"/>
    <property type="gene ID" value="ENSCMIG00000015077.1"/>
</dbReference>
<dbReference type="PANTHER" id="PTHR33331">
    <property type="entry name" value="COILED-COIL DOMAIN-CONTAINING PROTEIN 162"/>
    <property type="match status" value="1"/>
</dbReference>
<sequence length="775" mass="89469">VFALYQTLEIVAALHDIVSYLCCFARLGNLSAIPGSLKVQPLAADWGGLQGIGSELQEIQEQIDCLPNPRHPSAVAEFLSLKRDVMFFQFDVSVRHSIREAFLTSGRVAAFQAVTDGMYHGLPAMSNAVCSSIYGLLLPLPQPLNPHSDRANALFPWRTFLAREGLFPVMISSLHNIESNMQMCLCGLSDLERSIANGELLGVSLLIEELVQRPKSLKQSPVSSTMPSPKTLPKSGDLISAYTACKSFLVLWKQLEVFKEEWGRLKLGVDNINSMDLYKQFLEIVYPTMKAIGRRFDVEDEYERLLMDNQPLLPPKGASEVEIKTLQLHKILESMECHMIYELQKKVAKEMTLVMSERAREDATLPTDLWKRSVMKECFSVARPQIVENFVQKLMEHSQESHKEIIFNKDHLRDCLTNLEGEVMARERSNFETYSMCYENILRQEHQLLYQKEQFISVKLPYTQLIQSCPYDSLVLLADLSHEMIIEITALRAKLTSLEEESARLKKEIRKEMNQEYDALVRHLFASCFALKVNLDKYHINMNKTVYELIGDVRREAVENIITLKKKVGSTKEDDTLKGNLARQEQLQCLRDENSRLEQLVCKLKIINCWRQTVKQEQFQRSRSALEQEVIKTKKDYLNIKMFAEEEVILLRQQLEAVRKALAKSQAECQRKWLLKEYQHRTSQDLRSRQQLDNMKASDMERLLEDMTEKEQQLRLFTDHFERSSKIDQIQHSKTNKEIKQGRVEQKFDPQIQVVKSNVRTEDNQQLEGLPDKGG</sequence>
<reference evidence="3" key="4">
    <citation type="submission" date="2025-08" db="UniProtKB">
        <authorList>
            <consortium name="Ensembl"/>
        </authorList>
    </citation>
    <scope>IDENTIFICATION</scope>
</reference>
<evidence type="ECO:0000313" key="4">
    <source>
        <dbReference type="Proteomes" id="UP000314986"/>
    </source>
</evidence>
<dbReference type="Proteomes" id="UP000314986">
    <property type="component" value="Unassembled WGS sequence"/>
</dbReference>
<reference evidence="4" key="2">
    <citation type="journal article" date="2007" name="PLoS Biol.">
        <title>Survey sequencing and comparative analysis of the elephant shark (Callorhinchus milii) genome.</title>
        <authorList>
            <person name="Venkatesh B."/>
            <person name="Kirkness E.F."/>
            <person name="Loh Y.H."/>
            <person name="Halpern A.L."/>
            <person name="Lee A.P."/>
            <person name="Johnson J."/>
            <person name="Dandona N."/>
            <person name="Viswanathan L.D."/>
            <person name="Tay A."/>
            <person name="Venter J.C."/>
            <person name="Strausberg R.L."/>
            <person name="Brenner S."/>
        </authorList>
    </citation>
    <scope>NUCLEOTIDE SEQUENCE [LARGE SCALE GENOMIC DNA]</scope>
</reference>
<feature type="coiled-coil region" evidence="1">
    <location>
        <begin position="641"/>
        <end position="668"/>
    </location>
</feature>